<organism evidence="2 3">
    <name type="scientific">Thermoplasma volcanium (strain ATCC 51530 / DSM 4299 / JCM 9571 / NBRC 15438 / GSS1)</name>
    <dbReference type="NCBI Taxonomy" id="273116"/>
    <lineage>
        <taxon>Archaea</taxon>
        <taxon>Methanobacteriati</taxon>
        <taxon>Thermoplasmatota</taxon>
        <taxon>Thermoplasmata</taxon>
        <taxon>Thermoplasmatales</taxon>
        <taxon>Thermoplasmataceae</taxon>
        <taxon>Thermoplasma</taxon>
    </lineage>
</organism>
<dbReference type="EMBL" id="BA000011">
    <property type="protein sequence ID" value="BAB59524.1"/>
    <property type="molecule type" value="Genomic_DNA"/>
</dbReference>
<dbReference type="InterPro" id="IPR007159">
    <property type="entry name" value="SpoVT-AbrB_dom"/>
</dbReference>
<sequence>MTDNRRIMDIARMTKRGSSVRVTLPKKVLKKLNLKDEDLIAFYEGEDGRVYIELLK</sequence>
<dbReference type="InterPro" id="IPR037914">
    <property type="entry name" value="SpoVT-AbrB_sf"/>
</dbReference>
<dbReference type="PaxDb" id="273116-14324597"/>
<dbReference type="KEGG" id="tvo:TVG0368934"/>
<dbReference type="GO" id="GO:0003677">
    <property type="term" value="F:DNA binding"/>
    <property type="evidence" value="ECO:0007669"/>
    <property type="project" value="InterPro"/>
</dbReference>
<evidence type="ECO:0000259" key="1">
    <source>
        <dbReference type="Pfam" id="PF04014"/>
    </source>
</evidence>
<keyword evidence="3" id="KW-1185">Reference proteome</keyword>
<accession>Q97BS3</accession>
<reference evidence="2 3" key="1">
    <citation type="journal article" date="1999" name="Proc. Jpn. Acad.">
        <title>Determination of the complete genomic DNA sequence of Thermoplasma volvanium GSS1.</title>
        <authorList>
            <person name="Kawashima T."/>
            <person name="Yamamoto Y."/>
            <person name="Aramaki H."/>
            <person name="Nunoshiba T."/>
            <person name="Kawamoto T."/>
            <person name="Watanabe K."/>
            <person name="Yamazaki M."/>
            <person name="Kanehori K."/>
            <person name="Amano N."/>
            <person name="Ohya Y."/>
            <person name="Makino K."/>
            <person name="Suzuki M."/>
        </authorList>
    </citation>
    <scope>NUCLEOTIDE SEQUENCE [LARGE SCALE GENOMIC DNA]</scope>
    <source>
        <strain evidence="3">ATCC 51530 / DSM 4299 / JCM 9571 / NBRC 15438 / GSS1</strain>
    </source>
</reference>
<protein>
    <submittedName>
        <fullName evidence="2">TVG0368934 protein</fullName>
    </submittedName>
</protein>
<evidence type="ECO:0000313" key="3">
    <source>
        <dbReference type="Proteomes" id="UP000001017"/>
    </source>
</evidence>
<dbReference type="Gene3D" id="2.10.260.10">
    <property type="match status" value="1"/>
</dbReference>
<dbReference type="RefSeq" id="WP_010916636.1">
    <property type="nucleotide sequence ID" value="NC_002689.2"/>
</dbReference>
<evidence type="ECO:0000313" key="2">
    <source>
        <dbReference type="EMBL" id="BAB59524.1"/>
    </source>
</evidence>
<dbReference type="Proteomes" id="UP000001017">
    <property type="component" value="Chromosome"/>
</dbReference>
<dbReference type="GeneID" id="1440894"/>
<gene>
    <name evidence="2" type="ORF">TVG0368934</name>
</gene>
<reference evidence="2 3" key="2">
    <citation type="journal article" date="2000" name="Proc. Natl. Acad. Sci. U.S.A.">
        <title>Archaeal adaptation to higher temperatures revealed by genomic sequence of Thermoplasma volcanium.</title>
        <authorList>
            <person name="Kawashima T."/>
            <person name="Amano N."/>
            <person name="Koike H."/>
            <person name="Makino S."/>
            <person name="Higuchi S."/>
            <person name="Kawashima-Ohya Y."/>
            <person name="Watanabe K."/>
            <person name="Yamazaki M."/>
            <person name="Kanehori K."/>
            <person name="Kawamoto T."/>
            <person name="Nunoshiba T."/>
            <person name="Yamamoto Y."/>
            <person name="Aramaki H."/>
            <person name="Makino K."/>
            <person name="Suzuki M."/>
        </authorList>
    </citation>
    <scope>NUCLEOTIDE SEQUENCE [LARGE SCALE GENOMIC DNA]</scope>
    <source>
        <strain evidence="3">ATCC 51530 / DSM 4299 / JCM 9571 / NBRC 15438 / GSS1</strain>
    </source>
</reference>
<name>Q97BS3_THEVO</name>
<dbReference type="SUPFAM" id="SSF89447">
    <property type="entry name" value="AbrB/MazE/MraZ-like"/>
    <property type="match status" value="1"/>
</dbReference>
<dbReference type="Pfam" id="PF04014">
    <property type="entry name" value="MazE_antitoxin"/>
    <property type="match status" value="1"/>
</dbReference>
<dbReference type="HOGENOM" id="CLU_3003336_0_0_2"/>
<proteinExistence type="predicted"/>
<dbReference type="AlphaFoldDB" id="Q97BS3"/>
<dbReference type="eggNOG" id="arCOG07405">
    <property type="taxonomic scope" value="Archaea"/>
</dbReference>
<dbReference type="STRING" id="273116.gene:9381159"/>
<feature type="domain" description="SpoVT-AbrB" evidence="1">
    <location>
        <begin position="17"/>
        <end position="53"/>
    </location>
</feature>